<evidence type="ECO:0000313" key="3">
    <source>
        <dbReference type="Proteomes" id="UP000887013"/>
    </source>
</evidence>
<dbReference type="Proteomes" id="UP000887013">
    <property type="component" value="Unassembled WGS sequence"/>
</dbReference>
<dbReference type="AlphaFoldDB" id="A0A8X6U4P7"/>
<accession>A0A8X6U4P7</accession>
<feature type="chain" id="PRO_5036497486" evidence="1">
    <location>
        <begin position="21"/>
        <end position="83"/>
    </location>
</feature>
<keyword evidence="3" id="KW-1185">Reference proteome</keyword>
<gene>
    <name evidence="2" type="ORF">NPIL_578481</name>
</gene>
<name>A0A8X6U4P7_NEPPI</name>
<comment type="caution">
    <text evidence="2">The sequence shown here is derived from an EMBL/GenBank/DDBJ whole genome shotgun (WGS) entry which is preliminary data.</text>
</comment>
<protein>
    <submittedName>
        <fullName evidence="2">Uncharacterized protein</fullName>
    </submittedName>
</protein>
<evidence type="ECO:0000256" key="1">
    <source>
        <dbReference type="SAM" id="SignalP"/>
    </source>
</evidence>
<feature type="signal peptide" evidence="1">
    <location>
        <begin position="1"/>
        <end position="20"/>
    </location>
</feature>
<organism evidence="2 3">
    <name type="scientific">Nephila pilipes</name>
    <name type="common">Giant wood spider</name>
    <name type="synonym">Nephila maculata</name>
    <dbReference type="NCBI Taxonomy" id="299642"/>
    <lineage>
        <taxon>Eukaryota</taxon>
        <taxon>Metazoa</taxon>
        <taxon>Ecdysozoa</taxon>
        <taxon>Arthropoda</taxon>
        <taxon>Chelicerata</taxon>
        <taxon>Arachnida</taxon>
        <taxon>Araneae</taxon>
        <taxon>Araneomorphae</taxon>
        <taxon>Entelegynae</taxon>
        <taxon>Araneoidea</taxon>
        <taxon>Nephilidae</taxon>
        <taxon>Nephila</taxon>
    </lineage>
</organism>
<proteinExistence type="predicted"/>
<evidence type="ECO:0000313" key="2">
    <source>
        <dbReference type="EMBL" id="GFT78139.1"/>
    </source>
</evidence>
<sequence>MFFNYWEIVLLLPILISLDGQFEIDIQHQEKLGDKDPPVIDLTTQKEIKINEQRPHSIDLDKLIKKMIEEEEKGILRKTTGKK</sequence>
<keyword evidence="1" id="KW-0732">Signal</keyword>
<reference evidence="2" key="1">
    <citation type="submission" date="2020-08" db="EMBL/GenBank/DDBJ databases">
        <title>Multicomponent nature underlies the extraordinary mechanical properties of spider dragline silk.</title>
        <authorList>
            <person name="Kono N."/>
            <person name="Nakamura H."/>
            <person name="Mori M."/>
            <person name="Yoshida Y."/>
            <person name="Ohtoshi R."/>
            <person name="Malay A.D."/>
            <person name="Moran D.A.P."/>
            <person name="Tomita M."/>
            <person name="Numata K."/>
            <person name="Arakawa K."/>
        </authorList>
    </citation>
    <scope>NUCLEOTIDE SEQUENCE</scope>
</reference>
<dbReference type="EMBL" id="BMAW01022517">
    <property type="protein sequence ID" value="GFT78139.1"/>
    <property type="molecule type" value="Genomic_DNA"/>
</dbReference>